<dbReference type="SUPFAM" id="SSF46919">
    <property type="entry name" value="N-terminal Zn binding domain of HIV integrase"/>
    <property type="match status" value="1"/>
</dbReference>
<dbReference type="AlphaFoldDB" id="A0A7L0H6T7"/>
<keyword evidence="4" id="KW-0479">Metal-binding</keyword>
<keyword evidence="12" id="KW-1185">Reference proteome</keyword>
<feature type="non-terminal residue" evidence="11">
    <location>
        <position position="1"/>
    </location>
</feature>
<dbReference type="InterPro" id="IPR036397">
    <property type="entry name" value="RNaseH_sf"/>
</dbReference>
<keyword evidence="3" id="KW-0540">Nuclease</keyword>
<dbReference type="Gene3D" id="1.10.10.200">
    <property type="match status" value="1"/>
</dbReference>
<dbReference type="InterPro" id="IPR002156">
    <property type="entry name" value="RNaseH_domain"/>
</dbReference>
<keyword evidence="6" id="KW-0378">Hydrolase</keyword>
<keyword evidence="2" id="KW-0548">Nucleotidyltransferase</keyword>
<evidence type="ECO:0000256" key="2">
    <source>
        <dbReference type="ARBA" id="ARBA00022695"/>
    </source>
</evidence>
<dbReference type="InterPro" id="IPR012337">
    <property type="entry name" value="RNaseH-like_sf"/>
</dbReference>
<organism evidence="11 12">
    <name type="scientific">Herpetotheres cachinnans</name>
    <name type="common">Laughing falcon</name>
    <name type="synonym">Falco cachinnans</name>
    <dbReference type="NCBI Taxonomy" id="56343"/>
    <lineage>
        <taxon>Eukaryota</taxon>
        <taxon>Metazoa</taxon>
        <taxon>Chordata</taxon>
        <taxon>Craniata</taxon>
        <taxon>Vertebrata</taxon>
        <taxon>Euteleostomi</taxon>
        <taxon>Archelosauria</taxon>
        <taxon>Archosauria</taxon>
        <taxon>Dinosauria</taxon>
        <taxon>Saurischia</taxon>
        <taxon>Theropoda</taxon>
        <taxon>Coelurosauria</taxon>
        <taxon>Aves</taxon>
        <taxon>Neognathae</taxon>
        <taxon>Neoaves</taxon>
        <taxon>Telluraves</taxon>
        <taxon>Australaves</taxon>
        <taxon>Falconiformes</taxon>
        <taxon>Falconidae</taxon>
        <taxon>Herpetotheres</taxon>
    </lineage>
</organism>
<keyword evidence="5" id="KW-0255">Endonuclease</keyword>
<evidence type="ECO:0000256" key="8">
    <source>
        <dbReference type="PROSITE-ProRule" id="PRU00450"/>
    </source>
</evidence>
<evidence type="ECO:0000256" key="7">
    <source>
        <dbReference type="ARBA" id="ARBA00022918"/>
    </source>
</evidence>
<dbReference type="Gene3D" id="3.30.420.10">
    <property type="entry name" value="Ribonuclease H-like superfamily/Ribonuclease H"/>
    <property type="match status" value="1"/>
</dbReference>
<evidence type="ECO:0000256" key="1">
    <source>
        <dbReference type="ARBA" id="ARBA00022679"/>
    </source>
</evidence>
<accession>A0A7L0H6T7</accession>
<evidence type="ECO:0000259" key="10">
    <source>
        <dbReference type="PROSITE" id="PS50879"/>
    </source>
</evidence>
<evidence type="ECO:0000313" key="11">
    <source>
        <dbReference type="EMBL" id="NXK15589.1"/>
    </source>
</evidence>
<dbReference type="Pfam" id="PF02022">
    <property type="entry name" value="Integrase_Zn"/>
    <property type="match status" value="1"/>
</dbReference>
<keyword evidence="7" id="KW-0695">RNA-directed DNA polymerase</keyword>
<feature type="non-terminal residue" evidence="11">
    <location>
        <position position="253"/>
    </location>
</feature>
<dbReference type="Pfam" id="PF00075">
    <property type="entry name" value="RNase_H"/>
    <property type="match status" value="1"/>
</dbReference>
<dbReference type="PROSITE" id="PS50876">
    <property type="entry name" value="ZF_INTEGRASE"/>
    <property type="match status" value="1"/>
</dbReference>
<name>A0A7L0H6T7_HERCA</name>
<dbReference type="GO" id="GO:0008270">
    <property type="term" value="F:zinc ion binding"/>
    <property type="evidence" value="ECO:0007669"/>
    <property type="project" value="UniProtKB-KW"/>
</dbReference>
<dbReference type="Proteomes" id="UP000555649">
    <property type="component" value="Unassembled WGS sequence"/>
</dbReference>
<dbReference type="PANTHER" id="PTHR41694">
    <property type="entry name" value="ENDOGENOUS RETROVIRUS GROUP K MEMBER POL PROTEIN"/>
    <property type="match status" value="1"/>
</dbReference>
<gene>
    <name evidence="11" type="primary">Ervk8_2</name>
    <name evidence="11" type="ORF">HERCAC_R16077</name>
</gene>
<evidence type="ECO:0000256" key="5">
    <source>
        <dbReference type="ARBA" id="ARBA00022759"/>
    </source>
</evidence>
<dbReference type="SUPFAM" id="SSF53098">
    <property type="entry name" value="Ribonuclease H-like"/>
    <property type="match status" value="1"/>
</dbReference>
<evidence type="ECO:0000256" key="6">
    <source>
        <dbReference type="ARBA" id="ARBA00022801"/>
    </source>
</evidence>
<dbReference type="EMBL" id="VXAJ01001550">
    <property type="protein sequence ID" value="NXK15589.1"/>
    <property type="molecule type" value="Genomic_DNA"/>
</dbReference>
<evidence type="ECO:0000259" key="9">
    <source>
        <dbReference type="PROSITE" id="PS50876"/>
    </source>
</evidence>
<dbReference type="GO" id="GO:0004523">
    <property type="term" value="F:RNA-DNA hybrid ribonuclease activity"/>
    <property type="evidence" value="ECO:0007669"/>
    <property type="project" value="InterPro"/>
</dbReference>
<comment type="caution">
    <text evidence="11">The sequence shown here is derived from an EMBL/GenBank/DDBJ whole genome shotgun (WGS) entry which is preliminary data.</text>
</comment>
<keyword evidence="1" id="KW-0808">Transferase</keyword>
<feature type="domain" description="RNase H type-1" evidence="10">
    <location>
        <begin position="66"/>
        <end position="202"/>
    </location>
</feature>
<protein>
    <submittedName>
        <fullName evidence="11">POK8 protein</fullName>
    </submittedName>
</protein>
<dbReference type="GO" id="GO:0003964">
    <property type="term" value="F:RNA-directed DNA polymerase activity"/>
    <property type="evidence" value="ECO:0007669"/>
    <property type="project" value="UniProtKB-KW"/>
</dbReference>
<dbReference type="GO" id="GO:0035613">
    <property type="term" value="F:RNA stem-loop binding"/>
    <property type="evidence" value="ECO:0007669"/>
    <property type="project" value="TreeGrafter"/>
</dbReference>
<dbReference type="PROSITE" id="PS50879">
    <property type="entry name" value="RNASE_H_1"/>
    <property type="match status" value="1"/>
</dbReference>
<reference evidence="11 12" key="1">
    <citation type="submission" date="2019-09" db="EMBL/GenBank/DDBJ databases">
        <title>Bird 10,000 Genomes (B10K) Project - Family phase.</title>
        <authorList>
            <person name="Zhang G."/>
        </authorList>
    </citation>
    <scope>NUCLEOTIDE SEQUENCE [LARGE SCALE GENOMIC DNA]</scope>
    <source>
        <strain evidence="11">B10K-DU-005-78</strain>
        <tissue evidence="11">Mixed tissue sample</tissue>
    </source>
</reference>
<dbReference type="InterPro" id="IPR017856">
    <property type="entry name" value="Integrase-like_N"/>
</dbReference>
<keyword evidence="8" id="KW-0863">Zinc-finger</keyword>
<dbReference type="PANTHER" id="PTHR41694:SF3">
    <property type="entry name" value="RNA-DIRECTED DNA POLYMERASE-RELATED"/>
    <property type="match status" value="1"/>
</dbReference>
<evidence type="ECO:0000313" key="12">
    <source>
        <dbReference type="Proteomes" id="UP000555649"/>
    </source>
</evidence>
<evidence type="ECO:0000256" key="4">
    <source>
        <dbReference type="ARBA" id="ARBA00022723"/>
    </source>
</evidence>
<proteinExistence type="predicted"/>
<sequence length="253" mass="28253">RGQDACNIVVPLWGDVFEWSFANSTELQLALTEYKGSITYHVPGHQLMQLAQTTELRPKAVFSKTPVQGVTVFTDGSGKTQKAVATWQQDGIWHERIENQPGLPQVVELAAVALALQEFKNQSFNLVTDSAYVAKLLPVLERSLIMESQNKLLFNVLRFVWELVRQLVHWVYVLHVRSHTQLPGFIVEGNARADKLASPALAPPISKIIQARESHAFFHQNAKALKKQFSLSHSEARSIIAMCPDCQNATGQS</sequence>
<dbReference type="InterPro" id="IPR003308">
    <property type="entry name" value="Integrase_Zn-bd_dom_N"/>
</dbReference>
<keyword evidence="8" id="KW-0862">Zinc</keyword>
<feature type="domain" description="Integrase-type" evidence="9">
    <location>
        <begin position="206"/>
        <end position="247"/>
    </location>
</feature>
<evidence type="ECO:0000256" key="3">
    <source>
        <dbReference type="ARBA" id="ARBA00022722"/>
    </source>
</evidence>